<sequence>MACALTCAPIRVTLSLISTSGAFGAHRRGSAARWRKGKIELKVDFGIENENETKVESRIKIRIKIVAGIGVRSSRTGVGIKGWTALGIENGKNRHREQDREPNRARSNGRTLEFAMGRYTR</sequence>
<proteinExistence type="predicted"/>
<accession>A0A4C1VS94</accession>
<dbReference type="Proteomes" id="UP000299102">
    <property type="component" value="Unassembled WGS sequence"/>
</dbReference>
<keyword evidence="3" id="KW-1185">Reference proteome</keyword>
<dbReference type="EMBL" id="BGZK01000386">
    <property type="protein sequence ID" value="GBP40684.1"/>
    <property type="molecule type" value="Genomic_DNA"/>
</dbReference>
<feature type="region of interest" description="Disordered" evidence="1">
    <location>
        <begin position="91"/>
        <end position="111"/>
    </location>
</feature>
<evidence type="ECO:0000256" key="1">
    <source>
        <dbReference type="SAM" id="MobiDB-lite"/>
    </source>
</evidence>
<protein>
    <submittedName>
        <fullName evidence="2">Uncharacterized protein</fullName>
    </submittedName>
</protein>
<comment type="caution">
    <text evidence="2">The sequence shown here is derived from an EMBL/GenBank/DDBJ whole genome shotgun (WGS) entry which is preliminary data.</text>
</comment>
<reference evidence="2 3" key="1">
    <citation type="journal article" date="2019" name="Commun. Biol.">
        <title>The bagworm genome reveals a unique fibroin gene that provides high tensile strength.</title>
        <authorList>
            <person name="Kono N."/>
            <person name="Nakamura H."/>
            <person name="Ohtoshi R."/>
            <person name="Tomita M."/>
            <person name="Numata K."/>
            <person name="Arakawa K."/>
        </authorList>
    </citation>
    <scope>NUCLEOTIDE SEQUENCE [LARGE SCALE GENOMIC DNA]</scope>
</reference>
<gene>
    <name evidence="2" type="ORF">EVAR_36420_1</name>
</gene>
<evidence type="ECO:0000313" key="3">
    <source>
        <dbReference type="Proteomes" id="UP000299102"/>
    </source>
</evidence>
<evidence type="ECO:0000313" key="2">
    <source>
        <dbReference type="EMBL" id="GBP40684.1"/>
    </source>
</evidence>
<name>A0A4C1VS94_EUMVA</name>
<organism evidence="2 3">
    <name type="scientific">Eumeta variegata</name>
    <name type="common">Bagworm moth</name>
    <name type="synonym">Eumeta japonica</name>
    <dbReference type="NCBI Taxonomy" id="151549"/>
    <lineage>
        <taxon>Eukaryota</taxon>
        <taxon>Metazoa</taxon>
        <taxon>Ecdysozoa</taxon>
        <taxon>Arthropoda</taxon>
        <taxon>Hexapoda</taxon>
        <taxon>Insecta</taxon>
        <taxon>Pterygota</taxon>
        <taxon>Neoptera</taxon>
        <taxon>Endopterygota</taxon>
        <taxon>Lepidoptera</taxon>
        <taxon>Glossata</taxon>
        <taxon>Ditrysia</taxon>
        <taxon>Tineoidea</taxon>
        <taxon>Psychidae</taxon>
        <taxon>Oiketicinae</taxon>
        <taxon>Eumeta</taxon>
    </lineage>
</organism>
<dbReference type="AlphaFoldDB" id="A0A4C1VS94"/>